<evidence type="ECO:0000313" key="11">
    <source>
        <dbReference type="Proteomes" id="UP000554286"/>
    </source>
</evidence>
<keyword evidence="5 9" id="KW-1133">Transmembrane helix</keyword>
<keyword evidence="4 7" id="KW-0812">Transmembrane</keyword>
<feature type="transmembrane region" description="Helical" evidence="9">
    <location>
        <begin position="28"/>
        <end position="49"/>
    </location>
</feature>
<evidence type="ECO:0000313" key="10">
    <source>
        <dbReference type="EMBL" id="MBB4267046.1"/>
    </source>
</evidence>
<sequence length="158" mass="16586">MSRPAASSGPTPSPPGFDALTGTPRRRALVSLTPLIDVVFILLVFFMLASSFLDWRSIGLDTPTKGRGAPADAATTLLVDVEGDRLRLDGRVVTLDRIAGVVTDRLAADPDQRVLVRPATGVSLQRAVMVLDRLAGLGVTNIALRRAAAPQGGTADAF</sequence>
<keyword evidence="7" id="KW-0813">Transport</keyword>
<feature type="region of interest" description="Disordered" evidence="8">
    <location>
        <begin position="1"/>
        <end position="20"/>
    </location>
</feature>
<dbReference type="InterPro" id="IPR003400">
    <property type="entry name" value="ExbD"/>
</dbReference>
<keyword evidence="6 9" id="KW-0472">Membrane</keyword>
<comment type="similarity">
    <text evidence="2 7">Belongs to the ExbD/TolR family.</text>
</comment>
<evidence type="ECO:0000256" key="3">
    <source>
        <dbReference type="ARBA" id="ARBA00022475"/>
    </source>
</evidence>
<protein>
    <submittedName>
        <fullName evidence="10">Biopolymer transport protein ExbD</fullName>
    </submittedName>
</protein>
<organism evidence="10 11">
    <name type="scientific">Roseospira visakhapatnamensis</name>
    <dbReference type="NCBI Taxonomy" id="390880"/>
    <lineage>
        <taxon>Bacteria</taxon>
        <taxon>Pseudomonadati</taxon>
        <taxon>Pseudomonadota</taxon>
        <taxon>Alphaproteobacteria</taxon>
        <taxon>Rhodospirillales</taxon>
        <taxon>Rhodospirillaceae</taxon>
        <taxon>Roseospira</taxon>
    </lineage>
</organism>
<gene>
    <name evidence="10" type="ORF">GGD89_002684</name>
</gene>
<keyword evidence="7" id="KW-0653">Protein transport</keyword>
<keyword evidence="3" id="KW-1003">Cell membrane</keyword>
<evidence type="ECO:0000256" key="6">
    <source>
        <dbReference type="ARBA" id="ARBA00023136"/>
    </source>
</evidence>
<comment type="subcellular location">
    <subcellularLocation>
        <location evidence="1">Cell membrane</location>
        <topology evidence="1">Single-pass membrane protein</topology>
    </subcellularLocation>
    <subcellularLocation>
        <location evidence="7">Cell membrane</location>
        <topology evidence="7">Single-pass type II membrane protein</topology>
    </subcellularLocation>
</comment>
<reference evidence="10 11" key="1">
    <citation type="submission" date="2020-08" db="EMBL/GenBank/DDBJ databases">
        <title>Genome sequencing of Purple Non-Sulfur Bacteria from various extreme environments.</title>
        <authorList>
            <person name="Mayer M."/>
        </authorList>
    </citation>
    <scope>NUCLEOTIDE SEQUENCE [LARGE SCALE GENOMIC DNA]</scope>
    <source>
        <strain evidence="10 11">JA131</strain>
    </source>
</reference>
<dbReference type="Proteomes" id="UP000554286">
    <property type="component" value="Unassembled WGS sequence"/>
</dbReference>
<dbReference type="AlphaFoldDB" id="A0A7W6RFE1"/>
<evidence type="ECO:0000256" key="7">
    <source>
        <dbReference type="RuleBase" id="RU003879"/>
    </source>
</evidence>
<dbReference type="Gene3D" id="3.30.420.270">
    <property type="match status" value="1"/>
</dbReference>
<evidence type="ECO:0000256" key="1">
    <source>
        <dbReference type="ARBA" id="ARBA00004162"/>
    </source>
</evidence>
<evidence type="ECO:0000256" key="4">
    <source>
        <dbReference type="ARBA" id="ARBA00022692"/>
    </source>
</evidence>
<dbReference type="RefSeq" id="WP_184046048.1">
    <property type="nucleotide sequence ID" value="NZ_JACIGK010000020.1"/>
</dbReference>
<dbReference type="GO" id="GO:0022857">
    <property type="term" value="F:transmembrane transporter activity"/>
    <property type="evidence" value="ECO:0007669"/>
    <property type="project" value="InterPro"/>
</dbReference>
<dbReference type="Pfam" id="PF02472">
    <property type="entry name" value="ExbD"/>
    <property type="match status" value="1"/>
</dbReference>
<keyword evidence="11" id="KW-1185">Reference proteome</keyword>
<evidence type="ECO:0000256" key="8">
    <source>
        <dbReference type="SAM" id="MobiDB-lite"/>
    </source>
</evidence>
<evidence type="ECO:0000256" key="2">
    <source>
        <dbReference type="ARBA" id="ARBA00005811"/>
    </source>
</evidence>
<name>A0A7W6RFE1_9PROT</name>
<dbReference type="GO" id="GO:0015031">
    <property type="term" value="P:protein transport"/>
    <property type="evidence" value="ECO:0007669"/>
    <property type="project" value="UniProtKB-KW"/>
</dbReference>
<proteinExistence type="inferred from homology"/>
<feature type="compositionally biased region" description="Low complexity" evidence="8">
    <location>
        <begin position="1"/>
        <end position="10"/>
    </location>
</feature>
<accession>A0A7W6RFE1</accession>
<evidence type="ECO:0000256" key="9">
    <source>
        <dbReference type="SAM" id="Phobius"/>
    </source>
</evidence>
<comment type="caution">
    <text evidence="10">The sequence shown here is derived from an EMBL/GenBank/DDBJ whole genome shotgun (WGS) entry which is preliminary data.</text>
</comment>
<evidence type="ECO:0000256" key="5">
    <source>
        <dbReference type="ARBA" id="ARBA00022989"/>
    </source>
</evidence>
<dbReference type="PANTHER" id="PTHR30558">
    <property type="entry name" value="EXBD MEMBRANE COMPONENT OF PMF-DRIVEN MACROMOLECULE IMPORT SYSTEM"/>
    <property type="match status" value="1"/>
</dbReference>
<dbReference type="EMBL" id="JACIGK010000020">
    <property type="protein sequence ID" value="MBB4267046.1"/>
    <property type="molecule type" value="Genomic_DNA"/>
</dbReference>
<dbReference type="GO" id="GO:0005886">
    <property type="term" value="C:plasma membrane"/>
    <property type="evidence" value="ECO:0007669"/>
    <property type="project" value="UniProtKB-SubCell"/>
</dbReference>